<dbReference type="PANTHER" id="PTHR34220:SF7">
    <property type="entry name" value="SENSOR HISTIDINE KINASE YPDA"/>
    <property type="match status" value="1"/>
</dbReference>
<keyword evidence="6" id="KW-0472">Membrane</keyword>
<keyword evidence="3 8" id="KW-0808">Transferase</keyword>
<keyword evidence="6" id="KW-1133">Transmembrane helix</keyword>
<evidence type="ECO:0000256" key="6">
    <source>
        <dbReference type="SAM" id="Phobius"/>
    </source>
</evidence>
<accession>A0ABV2M5E1</accession>
<evidence type="ECO:0000256" key="2">
    <source>
        <dbReference type="ARBA" id="ARBA00022553"/>
    </source>
</evidence>
<evidence type="ECO:0000256" key="3">
    <source>
        <dbReference type="ARBA" id="ARBA00022679"/>
    </source>
</evidence>
<gene>
    <name evidence="8" type="ORF">ABID24_001945</name>
</gene>
<feature type="transmembrane region" description="Helical" evidence="6">
    <location>
        <begin position="284"/>
        <end position="308"/>
    </location>
</feature>
<dbReference type="GO" id="GO:0004673">
    <property type="term" value="F:protein histidine kinase activity"/>
    <property type="evidence" value="ECO:0007669"/>
    <property type="project" value="UniProtKB-EC"/>
</dbReference>
<evidence type="ECO:0000256" key="5">
    <source>
        <dbReference type="SAM" id="Coils"/>
    </source>
</evidence>
<evidence type="ECO:0000256" key="1">
    <source>
        <dbReference type="ARBA" id="ARBA00004370"/>
    </source>
</evidence>
<keyword evidence="6" id="KW-0812">Transmembrane</keyword>
<dbReference type="InterPro" id="IPR036890">
    <property type="entry name" value="HATPase_C_sf"/>
</dbReference>
<dbReference type="InterPro" id="IPR050640">
    <property type="entry name" value="Bact_2-comp_sensor_kinase"/>
</dbReference>
<dbReference type="SUPFAM" id="SSF55874">
    <property type="entry name" value="ATPase domain of HSP90 chaperone/DNA topoisomerase II/histidine kinase"/>
    <property type="match status" value="1"/>
</dbReference>
<dbReference type="InterPro" id="IPR003660">
    <property type="entry name" value="HAMP_dom"/>
</dbReference>
<dbReference type="Pfam" id="PF02518">
    <property type="entry name" value="HATPase_c"/>
    <property type="match status" value="1"/>
</dbReference>
<keyword evidence="2" id="KW-0597">Phosphoprotein</keyword>
<proteinExistence type="predicted"/>
<keyword evidence="9" id="KW-1185">Reference proteome</keyword>
<reference evidence="8 9" key="1">
    <citation type="submission" date="2024-06" db="EMBL/GenBank/DDBJ databases">
        <title>Genomic Encyclopedia of Type Strains, Phase IV (KMG-IV): sequencing the most valuable type-strain genomes for metagenomic binning, comparative biology and taxonomic classification.</title>
        <authorList>
            <person name="Goeker M."/>
        </authorList>
    </citation>
    <scope>NUCLEOTIDE SEQUENCE [LARGE SCALE GENOMIC DNA]</scope>
    <source>
        <strain evidence="8 9">DSM 29492</strain>
    </source>
</reference>
<dbReference type="Pfam" id="PF06580">
    <property type="entry name" value="His_kinase"/>
    <property type="match status" value="1"/>
</dbReference>
<dbReference type="PANTHER" id="PTHR34220">
    <property type="entry name" value="SENSOR HISTIDINE KINASE YPDA"/>
    <property type="match status" value="1"/>
</dbReference>
<keyword evidence="5" id="KW-0175">Coiled coil</keyword>
<comment type="caution">
    <text evidence="8">The sequence shown here is derived from an EMBL/GenBank/DDBJ whole genome shotgun (WGS) entry which is preliminary data.</text>
</comment>
<evidence type="ECO:0000256" key="4">
    <source>
        <dbReference type="ARBA" id="ARBA00022777"/>
    </source>
</evidence>
<feature type="domain" description="HAMP" evidence="7">
    <location>
        <begin position="308"/>
        <end position="361"/>
    </location>
</feature>
<comment type="subcellular location">
    <subcellularLocation>
        <location evidence="1">Membrane</location>
    </subcellularLocation>
</comment>
<dbReference type="PROSITE" id="PS50885">
    <property type="entry name" value="HAMP"/>
    <property type="match status" value="1"/>
</dbReference>
<dbReference type="EC" id="2.7.13.3" evidence="8"/>
<evidence type="ECO:0000313" key="9">
    <source>
        <dbReference type="Proteomes" id="UP001549106"/>
    </source>
</evidence>
<dbReference type="Gene3D" id="6.10.340.10">
    <property type="match status" value="1"/>
</dbReference>
<dbReference type="Gene3D" id="3.30.565.10">
    <property type="entry name" value="Histidine kinase-like ATPase, C-terminal domain"/>
    <property type="match status" value="1"/>
</dbReference>
<dbReference type="InterPro" id="IPR003594">
    <property type="entry name" value="HATPase_dom"/>
</dbReference>
<dbReference type="RefSeq" id="WP_147600139.1">
    <property type="nucleotide sequence ID" value="NZ_JANJZT010000013.1"/>
</dbReference>
<dbReference type="Proteomes" id="UP001549106">
    <property type="component" value="Unassembled WGS sequence"/>
</dbReference>
<organism evidence="8 9">
    <name type="scientific">Blautia caecimuris</name>
    <dbReference type="NCBI Taxonomy" id="1796615"/>
    <lineage>
        <taxon>Bacteria</taxon>
        <taxon>Bacillati</taxon>
        <taxon>Bacillota</taxon>
        <taxon>Clostridia</taxon>
        <taxon>Lachnospirales</taxon>
        <taxon>Lachnospiraceae</taxon>
        <taxon>Blautia</taxon>
    </lineage>
</organism>
<feature type="coiled-coil region" evidence="5">
    <location>
        <begin position="342"/>
        <end position="381"/>
    </location>
</feature>
<feature type="transmembrane region" description="Helical" evidence="6">
    <location>
        <begin position="7"/>
        <end position="29"/>
    </location>
</feature>
<name>A0ABV2M5E1_9FIRM</name>
<sequence>MKFRTKLIIGFSVIVFFISAILGIVYYQFNSKHITEMTRQNLEFYAEQLTVNMDNMVESMKQVTDYIVSDPDMLSAIQAMPRYHETGADQERKKQGEVITSGLSLYYLNRDFYRVLVFNEMGDVFSSTNTGSGIIDRNRNISEISWLSDAAAAKGKVVLVPPHEDRWGLRGSEKVFSLARKIQGGNFGYIEVQNEAEKLESVLYVPDANVKVIVYLPDGRIFYESEKFPEQFTDHIFNMQEKFLQTGTDKGDYRIAAVHTSEKSAIRAAVVQDSQGMFADMKQVVLLSAFLALGCFVISEAVAVIIANKLSRPIMQLRDQMENTGIENLDMEPVIFNTDDEMEALSIAYQKLIRRLNEAMVKEKRISLLQLQAQFDTLQAQVNPHFIYNVLNVISNRGIVDEDEEICEICGSLAAMLRYSANNKERYATVKEEFAYLDKYIYLLKSRYEHRLEVTVDYDLSIEGEVLPKIVIQQLVENSIQHGYKNGKDIMKICVQGWRDEQGWYIRVHDNGDGITEQISLKLENKMENIRRKIMRSQSNIELEIGGMGLANTYARMFLMYTDRVIFDMKNCQDGFSITVGVRNRREDDSVSGNDCG</sequence>
<protein>
    <submittedName>
        <fullName evidence="8">Two-component system sensor histidine kinase YesM</fullName>
        <ecNumber evidence="8">2.7.13.3</ecNumber>
    </submittedName>
</protein>
<evidence type="ECO:0000259" key="7">
    <source>
        <dbReference type="PROSITE" id="PS50885"/>
    </source>
</evidence>
<dbReference type="InterPro" id="IPR010559">
    <property type="entry name" value="Sig_transdc_His_kin_internal"/>
</dbReference>
<evidence type="ECO:0000313" key="8">
    <source>
        <dbReference type="EMBL" id="MET3750692.1"/>
    </source>
</evidence>
<dbReference type="EMBL" id="JBEPMJ010000013">
    <property type="protein sequence ID" value="MET3750692.1"/>
    <property type="molecule type" value="Genomic_DNA"/>
</dbReference>
<keyword evidence="4 8" id="KW-0418">Kinase</keyword>